<name>A0AAE7X1F9_9CAUD</name>
<reference evidence="2" key="1">
    <citation type="submission" date="2021-07" db="EMBL/GenBank/DDBJ databases">
        <authorList>
            <person name="Roth S.J."/>
            <person name="Krukonis G.P."/>
            <person name="Delesalle V.A."/>
        </authorList>
    </citation>
    <scope>NUCLEOTIDE SEQUENCE</scope>
</reference>
<proteinExistence type="predicted"/>
<evidence type="ECO:0000313" key="3">
    <source>
        <dbReference type="Proteomes" id="UP000828678"/>
    </source>
</evidence>
<sequence>MTEKEMKAAFAVALLKDLSNPFKAAMSVIGDDDPGNTADAAYMAAKWPKDPEVIEGMRRLESKEGELAFLPTKADLGRKIWDMVNKPLDASDAVKLLKLYGEVMGYIEKPGTNVNVDARNLSRNVMIVKSHDKDSWEAKARAQQKGLTSDGESSIH</sequence>
<feature type="compositionally biased region" description="Polar residues" evidence="1">
    <location>
        <begin position="145"/>
        <end position="156"/>
    </location>
</feature>
<protein>
    <submittedName>
        <fullName evidence="2">Terminase small subunit</fullName>
    </submittedName>
</protein>
<organism evidence="2 3">
    <name type="scientific">Erwinia phage AH03</name>
    <dbReference type="NCBI Taxonomy" id="2869568"/>
    <lineage>
        <taxon>Viruses</taxon>
        <taxon>Duplodnaviria</taxon>
        <taxon>Heunggongvirae</taxon>
        <taxon>Uroviricota</taxon>
        <taxon>Caudoviricetes</taxon>
        <taxon>Ahotrevirus</taxon>
        <taxon>Ahotrevirus AH03</taxon>
    </lineage>
</organism>
<evidence type="ECO:0000313" key="2">
    <source>
        <dbReference type="EMBL" id="QZA70446.1"/>
    </source>
</evidence>
<dbReference type="Proteomes" id="UP000828678">
    <property type="component" value="Segment"/>
</dbReference>
<keyword evidence="3" id="KW-1185">Reference proteome</keyword>
<feature type="region of interest" description="Disordered" evidence="1">
    <location>
        <begin position="133"/>
        <end position="156"/>
    </location>
</feature>
<accession>A0AAE7X1F9</accession>
<dbReference type="EMBL" id="MZ501266">
    <property type="protein sequence ID" value="QZA70446.1"/>
    <property type="molecule type" value="Genomic_DNA"/>
</dbReference>
<evidence type="ECO:0000256" key="1">
    <source>
        <dbReference type="SAM" id="MobiDB-lite"/>
    </source>
</evidence>
<gene>
    <name evidence="2" type="primary">33</name>
    <name evidence="2" type="ORF">AH03_33</name>
</gene>